<keyword evidence="1" id="KW-0812">Transmembrane</keyword>
<gene>
    <name evidence="2" type="ORF">OCV77_02530</name>
</gene>
<keyword evidence="1" id="KW-0472">Membrane</keyword>
<comment type="caution">
    <text evidence="2">The sequence shown here is derived from an EMBL/GenBank/DDBJ whole genome shotgun (WGS) entry which is preliminary data.</text>
</comment>
<proteinExistence type="predicted"/>
<organism evidence="2 3">
    <name type="scientific">Suilimivivens aceti</name>
    <dbReference type="NCBI Taxonomy" id="2981774"/>
    <lineage>
        <taxon>Bacteria</taxon>
        <taxon>Bacillati</taxon>
        <taxon>Bacillota</taxon>
        <taxon>Clostridia</taxon>
        <taxon>Lachnospirales</taxon>
        <taxon>Lachnospiraceae</taxon>
        <taxon>Suilimivivens</taxon>
    </lineage>
</organism>
<feature type="transmembrane region" description="Helical" evidence="1">
    <location>
        <begin position="46"/>
        <end position="64"/>
    </location>
</feature>
<accession>A0ABT2SZG5</accession>
<protein>
    <submittedName>
        <fullName evidence="2">Uncharacterized protein</fullName>
    </submittedName>
</protein>
<name>A0ABT2SZG5_9FIRM</name>
<evidence type="ECO:0000256" key="1">
    <source>
        <dbReference type="SAM" id="Phobius"/>
    </source>
</evidence>
<evidence type="ECO:0000313" key="3">
    <source>
        <dbReference type="Proteomes" id="UP001652432"/>
    </source>
</evidence>
<feature type="transmembrane region" description="Helical" evidence="1">
    <location>
        <begin position="20"/>
        <end position="40"/>
    </location>
</feature>
<sequence length="189" mass="21065">MKKAVKGTYGYIKTKRTFVLLRTILYFVISLALLFAGIISTGSRKNLLTVVAVLGCLPAAKSLVNYVMFCRAKGCSEAVKEQAEAVTGDLVGMFDMYFTSYKKNFAISHMVVDGKTICGLTEDDKCNLQACETHLADMLKQGGFKDMTIKIFRDTGKYCDRLVSLNKSEHGKTPERDDEIRVILYDISL</sequence>
<reference evidence="2 3" key="1">
    <citation type="journal article" date="2021" name="ISME Commun">
        <title>Automated analysis of genomic sequences facilitates high-throughput and comprehensive description of bacteria.</title>
        <authorList>
            <person name="Hitch T.C.A."/>
        </authorList>
    </citation>
    <scope>NUCLEOTIDE SEQUENCE [LARGE SCALE GENOMIC DNA]</scope>
    <source>
        <strain evidence="2 3">Sanger_18</strain>
    </source>
</reference>
<dbReference type="RefSeq" id="WP_262573077.1">
    <property type="nucleotide sequence ID" value="NZ_JAOQKJ010000002.1"/>
</dbReference>
<keyword evidence="3" id="KW-1185">Reference proteome</keyword>
<dbReference type="Proteomes" id="UP001652432">
    <property type="component" value="Unassembled WGS sequence"/>
</dbReference>
<evidence type="ECO:0000313" key="2">
    <source>
        <dbReference type="EMBL" id="MCU6743387.1"/>
    </source>
</evidence>
<dbReference type="EMBL" id="JAOQKJ010000002">
    <property type="protein sequence ID" value="MCU6743387.1"/>
    <property type="molecule type" value="Genomic_DNA"/>
</dbReference>
<keyword evidence="1" id="KW-1133">Transmembrane helix</keyword>